<dbReference type="AlphaFoldDB" id="A0A5B7GQU3"/>
<accession>A0A5B7GQU3</accession>
<dbReference type="Proteomes" id="UP000324222">
    <property type="component" value="Unassembled WGS sequence"/>
</dbReference>
<sequence>MKKRWGFVGEKIEGRNEVRFVSLRRGGGIGEVRFMNVLWKEKEETFVKEVVQEEQEEEEEEEEEVHE</sequence>
<comment type="caution">
    <text evidence="1">The sequence shown here is derived from an EMBL/GenBank/DDBJ whole genome shotgun (WGS) entry which is preliminary data.</text>
</comment>
<keyword evidence="2" id="KW-1185">Reference proteome</keyword>
<reference evidence="1 2" key="1">
    <citation type="submission" date="2019-05" db="EMBL/GenBank/DDBJ databases">
        <title>Another draft genome of Portunus trituberculatus and its Hox gene families provides insights of decapod evolution.</title>
        <authorList>
            <person name="Jeong J.-H."/>
            <person name="Song I."/>
            <person name="Kim S."/>
            <person name="Choi T."/>
            <person name="Kim D."/>
            <person name="Ryu S."/>
            <person name="Kim W."/>
        </authorList>
    </citation>
    <scope>NUCLEOTIDE SEQUENCE [LARGE SCALE GENOMIC DNA]</scope>
    <source>
        <tissue evidence="1">Muscle</tissue>
    </source>
</reference>
<evidence type="ECO:0000313" key="2">
    <source>
        <dbReference type="Proteomes" id="UP000324222"/>
    </source>
</evidence>
<gene>
    <name evidence="1" type="ORF">E2C01_054009</name>
</gene>
<evidence type="ECO:0000313" key="1">
    <source>
        <dbReference type="EMBL" id="MPC59976.1"/>
    </source>
</evidence>
<organism evidence="1 2">
    <name type="scientific">Portunus trituberculatus</name>
    <name type="common">Swimming crab</name>
    <name type="synonym">Neptunus trituberculatus</name>
    <dbReference type="NCBI Taxonomy" id="210409"/>
    <lineage>
        <taxon>Eukaryota</taxon>
        <taxon>Metazoa</taxon>
        <taxon>Ecdysozoa</taxon>
        <taxon>Arthropoda</taxon>
        <taxon>Crustacea</taxon>
        <taxon>Multicrustacea</taxon>
        <taxon>Malacostraca</taxon>
        <taxon>Eumalacostraca</taxon>
        <taxon>Eucarida</taxon>
        <taxon>Decapoda</taxon>
        <taxon>Pleocyemata</taxon>
        <taxon>Brachyura</taxon>
        <taxon>Eubrachyura</taxon>
        <taxon>Portunoidea</taxon>
        <taxon>Portunidae</taxon>
        <taxon>Portuninae</taxon>
        <taxon>Portunus</taxon>
    </lineage>
</organism>
<proteinExistence type="predicted"/>
<name>A0A5B7GQU3_PORTR</name>
<dbReference type="EMBL" id="VSRR010017045">
    <property type="protein sequence ID" value="MPC59976.1"/>
    <property type="molecule type" value="Genomic_DNA"/>
</dbReference>
<protein>
    <submittedName>
        <fullName evidence="1">Uncharacterized protein</fullName>
    </submittedName>
</protein>